<dbReference type="PANTHER" id="PTHR23108">
    <property type="entry name" value="METHYLTRANSFERASE-RELATED"/>
    <property type="match status" value="1"/>
</dbReference>
<dbReference type="GO" id="GO:0005634">
    <property type="term" value="C:nucleus"/>
    <property type="evidence" value="ECO:0007669"/>
    <property type="project" value="TreeGrafter"/>
</dbReference>
<dbReference type="SUPFAM" id="SSF53335">
    <property type="entry name" value="S-adenosyl-L-methionine-dependent methyltransferases"/>
    <property type="match status" value="1"/>
</dbReference>
<evidence type="ECO:0000313" key="2">
    <source>
        <dbReference type="Proteomes" id="UP001211907"/>
    </source>
</evidence>
<dbReference type="Gene3D" id="3.40.50.150">
    <property type="entry name" value="Vaccinia Virus protein VP39"/>
    <property type="match status" value="1"/>
</dbReference>
<gene>
    <name evidence="1" type="primary">METTL22_2</name>
    <name evidence="1" type="ORF">HK100_012788</name>
</gene>
<reference evidence="1" key="1">
    <citation type="submission" date="2020-05" db="EMBL/GenBank/DDBJ databases">
        <title>Phylogenomic resolution of chytrid fungi.</title>
        <authorList>
            <person name="Stajich J.E."/>
            <person name="Amses K."/>
            <person name="Simmons R."/>
            <person name="Seto K."/>
            <person name="Myers J."/>
            <person name="Bonds A."/>
            <person name="Quandt C.A."/>
            <person name="Barry K."/>
            <person name="Liu P."/>
            <person name="Grigoriev I."/>
            <person name="Longcore J.E."/>
            <person name="James T.Y."/>
        </authorList>
    </citation>
    <scope>NUCLEOTIDE SEQUENCE</scope>
    <source>
        <strain evidence="1">JEL0513</strain>
    </source>
</reference>
<keyword evidence="1" id="KW-0808">Transferase</keyword>
<comment type="caution">
    <text evidence="1">The sequence shown here is derived from an EMBL/GenBank/DDBJ whole genome shotgun (WGS) entry which is preliminary data.</text>
</comment>
<dbReference type="InterPro" id="IPR038899">
    <property type="entry name" value="METTL22"/>
</dbReference>
<dbReference type="Proteomes" id="UP001211907">
    <property type="component" value="Unassembled WGS sequence"/>
</dbReference>
<organism evidence="1 2">
    <name type="scientific">Physocladia obscura</name>
    <dbReference type="NCBI Taxonomy" id="109957"/>
    <lineage>
        <taxon>Eukaryota</taxon>
        <taxon>Fungi</taxon>
        <taxon>Fungi incertae sedis</taxon>
        <taxon>Chytridiomycota</taxon>
        <taxon>Chytridiomycota incertae sedis</taxon>
        <taxon>Chytridiomycetes</taxon>
        <taxon>Chytridiales</taxon>
        <taxon>Chytriomycetaceae</taxon>
        <taxon>Physocladia</taxon>
    </lineage>
</organism>
<dbReference type="GO" id="GO:0032259">
    <property type="term" value="P:methylation"/>
    <property type="evidence" value="ECO:0007669"/>
    <property type="project" value="UniProtKB-KW"/>
</dbReference>
<dbReference type="InterPro" id="IPR019410">
    <property type="entry name" value="Methyltransf_16"/>
</dbReference>
<dbReference type="CDD" id="cd02440">
    <property type="entry name" value="AdoMet_MTases"/>
    <property type="match status" value="1"/>
</dbReference>
<proteinExistence type="predicted"/>
<dbReference type="PANTHER" id="PTHR23108:SF0">
    <property type="entry name" value="METHYLTRANSFERASE-LIKE PROTEIN 22"/>
    <property type="match status" value="1"/>
</dbReference>
<protein>
    <submittedName>
        <fullName evidence="1">Methyltransferase-like protein 22</fullName>
    </submittedName>
</protein>
<dbReference type="InterPro" id="IPR029063">
    <property type="entry name" value="SAM-dependent_MTases_sf"/>
</dbReference>
<accession>A0AAD5SZR8</accession>
<dbReference type="GO" id="GO:0008276">
    <property type="term" value="F:protein methyltransferase activity"/>
    <property type="evidence" value="ECO:0007669"/>
    <property type="project" value="InterPro"/>
</dbReference>
<dbReference type="Pfam" id="PF10294">
    <property type="entry name" value="Methyltransf_16"/>
    <property type="match status" value="1"/>
</dbReference>
<sequence>MKTQVGTDVVLSDVHVSYSADTTDSEGFVLSEYRIGEATVLRIRHALATQLNDVGMQIWAGAMVLAELILADRADIQICGQHILELGAGTGLVSLCAAVAGAKSVVASDIAENMVLSLLHRNVLENNLAQTVTVRHIDLTDDNCVLFSASDLEPISNLIYEFKFSKLDFELFQSNCSIILAADIVYLDLVTYYLVKRLPQLLLKRNGGWESRTLFLSLEKRVQFSIQECAVTVPAWDFLLKTVKAMNADLTERITDDCADLAPDFPDIQIRMEQVDLTGVPQLFTVYERVKELEVWKFDLIFLNI</sequence>
<evidence type="ECO:0000313" key="1">
    <source>
        <dbReference type="EMBL" id="KAJ3120456.1"/>
    </source>
</evidence>
<name>A0AAD5SZR8_9FUNG</name>
<keyword evidence="2" id="KW-1185">Reference proteome</keyword>
<dbReference type="AlphaFoldDB" id="A0AAD5SZR8"/>
<keyword evidence="1" id="KW-0489">Methyltransferase</keyword>
<dbReference type="EMBL" id="JADGJH010000964">
    <property type="protein sequence ID" value="KAJ3120456.1"/>
    <property type="molecule type" value="Genomic_DNA"/>
</dbReference>